<keyword evidence="3 6" id="KW-0997">Cell inner membrane</keyword>
<dbReference type="Gene3D" id="3.30.540.10">
    <property type="entry name" value="Fructose-1,6-Bisphosphatase, subunit A, domain 1"/>
    <property type="match status" value="1"/>
</dbReference>
<keyword evidence="6 7" id="KW-0460">Magnesium</keyword>
<dbReference type="GO" id="GO:0000103">
    <property type="term" value="P:sulfate assimilation"/>
    <property type="evidence" value="ECO:0007669"/>
    <property type="project" value="TreeGrafter"/>
</dbReference>
<evidence type="ECO:0000256" key="7">
    <source>
        <dbReference type="PIRSR" id="PIRSR600760-2"/>
    </source>
</evidence>
<dbReference type="EMBL" id="FTOU01000018">
    <property type="protein sequence ID" value="SIT10325.1"/>
    <property type="molecule type" value="Genomic_DNA"/>
</dbReference>
<dbReference type="InterPro" id="IPR050725">
    <property type="entry name" value="CysQ/Inositol_MonoPase"/>
</dbReference>
<name>A0AA45W7L3_9RHOB</name>
<feature type="binding site" evidence="7">
    <location>
        <position position="97"/>
    </location>
    <ligand>
        <name>Mg(2+)</name>
        <dbReference type="ChEBI" id="CHEBI:18420"/>
        <label>1</label>
        <note>catalytic</note>
    </ligand>
</feature>
<comment type="catalytic activity">
    <reaction evidence="6">
        <text>adenosine 3',5'-bisphosphate + H2O = AMP + phosphate</text>
        <dbReference type="Rhea" id="RHEA:10040"/>
        <dbReference type="ChEBI" id="CHEBI:15377"/>
        <dbReference type="ChEBI" id="CHEBI:43474"/>
        <dbReference type="ChEBI" id="CHEBI:58343"/>
        <dbReference type="ChEBI" id="CHEBI:456215"/>
        <dbReference type="EC" id="3.1.3.7"/>
    </reaction>
</comment>
<keyword evidence="4 6" id="KW-0378">Hydrolase</keyword>
<feature type="binding site" evidence="7">
    <location>
        <position position="98"/>
    </location>
    <ligand>
        <name>Mg(2+)</name>
        <dbReference type="ChEBI" id="CHEBI:18420"/>
        <label>1</label>
        <note>catalytic</note>
    </ligand>
</feature>
<gene>
    <name evidence="6" type="primary">cysQ</name>
    <name evidence="8" type="ORF">SAMN05421772_11842</name>
</gene>
<dbReference type="CDD" id="cd01638">
    <property type="entry name" value="CysQ"/>
    <property type="match status" value="1"/>
</dbReference>
<dbReference type="GO" id="GO:0000287">
    <property type="term" value="F:magnesium ion binding"/>
    <property type="evidence" value="ECO:0007669"/>
    <property type="project" value="UniProtKB-UniRule"/>
</dbReference>
<feature type="binding site" evidence="7">
    <location>
        <position position="227"/>
    </location>
    <ligand>
        <name>Mg(2+)</name>
        <dbReference type="ChEBI" id="CHEBI:18420"/>
        <label>1</label>
        <note>catalytic</note>
    </ligand>
</feature>
<keyword evidence="2 6" id="KW-1003">Cell membrane</keyword>
<dbReference type="Proteomes" id="UP000186216">
    <property type="component" value="Unassembled WGS sequence"/>
</dbReference>
<reference evidence="8 9" key="1">
    <citation type="submission" date="2017-01" db="EMBL/GenBank/DDBJ databases">
        <authorList>
            <person name="Varghese N."/>
            <person name="Submissions S."/>
        </authorList>
    </citation>
    <scope>NUCLEOTIDE SEQUENCE [LARGE SCALE GENOMIC DNA]</scope>
    <source>
        <strain evidence="8 9">DSM 18447</strain>
    </source>
</reference>
<feature type="binding site" evidence="6">
    <location>
        <position position="227"/>
    </location>
    <ligand>
        <name>Mg(2+)</name>
        <dbReference type="ChEBI" id="CHEBI:18420"/>
        <label>2</label>
    </ligand>
</feature>
<protein>
    <recommendedName>
        <fullName evidence="6">3'(2'),5'-bisphosphate nucleotidase CysQ</fullName>
        <ecNumber evidence="6">3.1.3.7</ecNumber>
    </recommendedName>
    <alternativeName>
        <fullName evidence="6">3'(2'),5-bisphosphonucleoside 3'(2')-phosphohydrolase</fullName>
    </alternativeName>
    <alternativeName>
        <fullName evidence="6">3'-phosphoadenosine 5'-phosphate phosphatase</fullName>
        <shortName evidence="6">PAP phosphatase</shortName>
    </alternativeName>
</protein>
<keyword evidence="6 7" id="KW-0479">Metal-binding</keyword>
<dbReference type="GO" id="GO:0005886">
    <property type="term" value="C:plasma membrane"/>
    <property type="evidence" value="ECO:0007669"/>
    <property type="project" value="UniProtKB-SubCell"/>
</dbReference>
<evidence type="ECO:0000313" key="8">
    <source>
        <dbReference type="EMBL" id="SIT10325.1"/>
    </source>
</evidence>
<dbReference type="NCBIfam" id="TIGR01331">
    <property type="entry name" value="bisphos_cysQ"/>
    <property type="match status" value="1"/>
</dbReference>
<feature type="binding site" evidence="6">
    <location>
        <position position="98"/>
    </location>
    <ligand>
        <name>Mg(2+)</name>
        <dbReference type="ChEBI" id="CHEBI:18420"/>
        <label>2</label>
    </ligand>
</feature>
<evidence type="ECO:0000313" key="9">
    <source>
        <dbReference type="Proteomes" id="UP000186216"/>
    </source>
</evidence>
<feature type="binding site" evidence="6">
    <location>
        <position position="97"/>
    </location>
    <ligand>
        <name>Mg(2+)</name>
        <dbReference type="ChEBI" id="CHEBI:18420"/>
        <label>1</label>
    </ligand>
</feature>
<evidence type="ECO:0000256" key="1">
    <source>
        <dbReference type="ARBA" id="ARBA00005289"/>
    </source>
</evidence>
<sequence length="275" mass="29814">MVGNEVKESQMQYDRLITEMRRLALQAGQKIMEIYEADDFDVRAKSDDSPVTAADEAADALISAGLREAFPDIPLVTEEQAETHAQTGGTFLIVDPLDGTKEFVQRRGDFTVNIAYVENGAPVRGIVYAPAKNRLFYTTADGRSVEERGPFGDQPGELHSVGVNPTPDNRGLMVVASKSHRDAATDDYIAQYGVRDMTSAGSSLKFCLVATGEADLYPRLGRTMEWDTAAGDAVLRGAGGEVVRFDDHSPLAYGKPGFENPFFIAYAPGVLLVKA</sequence>
<feature type="binding site" evidence="6">
    <location>
        <begin position="97"/>
        <end position="100"/>
    </location>
    <ligand>
        <name>substrate</name>
    </ligand>
</feature>
<dbReference type="GO" id="GO:0050427">
    <property type="term" value="P:3'-phosphoadenosine 5'-phosphosulfate metabolic process"/>
    <property type="evidence" value="ECO:0007669"/>
    <property type="project" value="TreeGrafter"/>
</dbReference>
<feature type="binding site" evidence="7">
    <location>
        <position position="78"/>
    </location>
    <ligand>
        <name>Mg(2+)</name>
        <dbReference type="ChEBI" id="CHEBI:18420"/>
        <label>1</label>
        <note>catalytic</note>
    </ligand>
</feature>
<dbReference type="PRINTS" id="PR00377">
    <property type="entry name" value="IMPHPHTASES"/>
</dbReference>
<organism evidence="8 9">
    <name type="scientific">Paracoccus saliphilus</name>
    <dbReference type="NCBI Taxonomy" id="405559"/>
    <lineage>
        <taxon>Bacteria</taxon>
        <taxon>Pseudomonadati</taxon>
        <taxon>Pseudomonadota</taxon>
        <taxon>Alphaproteobacteria</taxon>
        <taxon>Rhodobacterales</taxon>
        <taxon>Paracoccaceae</taxon>
        <taxon>Paracoccus</taxon>
    </lineage>
</organism>
<accession>A0AA45W7L3</accession>
<feature type="binding site" evidence="7">
    <location>
        <position position="95"/>
    </location>
    <ligand>
        <name>Mg(2+)</name>
        <dbReference type="ChEBI" id="CHEBI:18420"/>
        <label>1</label>
        <note>catalytic</note>
    </ligand>
</feature>
<dbReference type="PANTHER" id="PTHR43028:SF5">
    <property type="entry name" value="3'(2'),5'-BISPHOSPHATE NUCLEOTIDASE 1"/>
    <property type="match status" value="1"/>
</dbReference>
<dbReference type="Pfam" id="PF00459">
    <property type="entry name" value="Inositol_P"/>
    <property type="match status" value="1"/>
</dbReference>
<dbReference type="AlphaFoldDB" id="A0AA45W7L3"/>
<feature type="binding site" evidence="6">
    <location>
        <position position="95"/>
    </location>
    <ligand>
        <name>Mg(2+)</name>
        <dbReference type="ChEBI" id="CHEBI:18420"/>
        <label>1</label>
    </ligand>
</feature>
<comment type="subcellular location">
    <subcellularLocation>
        <location evidence="6">Cell inner membrane</location>
        <topology evidence="6">Peripheral membrane protein</topology>
        <orientation evidence="6">Cytoplasmic side</orientation>
    </subcellularLocation>
</comment>
<dbReference type="Gene3D" id="3.40.190.80">
    <property type="match status" value="1"/>
</dbReference>
<dbReference type="InterPro" id="IPR006240">
    <property type="entry name" value="CysQ"/>
</dbReference>
<comment type="cofactor">
    <cofactor evidence="6 7">
        <name>Mg(2+)</name>
        <dbReference type="ChEBI" id="CHEBI:18420"/>
    </cofactor>
</comment>
<feature type="binding site" evidence="6">
    <location>
        <position position="227"/>
    </location>
    <ligand>
        <name>substrate</name>
    </ligand>
</feature>
<dbReference type="GO" id="GO:0008441">
    <property type="term" value="F:3'(2'),5'-bisphosphate nucleotidase activity"/>
    <property type="evidence" value="ECO:0007669"/>
    <property type="project" value="UniProtKB-UniRule"/>
</dbReference>
<feature type="binding site" evidence="6">
    <location>
        <position position="95"/>
    </location>
    <ligand>
        <name>Mg(2+)</name>
        <dbReference type="ChEBI" id="CHEBI:18420"/>
        <label>2</label>
    </ligand>
</feature>
<dbReference type="GO" id="GO:0046854">
    <property type="term" value="P:phosphatidylinositol phosphate biosynthetic process"/>
    <property type="evidence" value="ECO:0007669"/>
    <property type="project" value="InterPro"/>
</dbReference>
<evidence type="ECO:0000256" key="2">
    <source>
        <dbReference type="ARBA" id="ARBA00022475"/>
    </source>
</evidence>
<keyword evidence="5 6" id="KW-0472">Membrane</keyword>
<dbReference type="SUPFAM" id="SSF56655">
    <property type="entry name" value="Carbohydrate phosphatase"/>
    <property type="match status" value="1"/>
</dbReference>
<dbReference type="PROSITE" id="PS00630">
    <property type="entry name" value="IMP_2"/>
    <property type="match status" value="1"/>
</dbReference>
<evidence type="ECO:0000256" key="3">
    <source>
        <dbReference type="ARBA" id="ARBA00022519"/>
    </source>
</evidence>
<dbReference type="InterPro" id="IPR020550">
    <property type="entry name" value="Inositol_monophosphatase_CS"/>
</dbReference>
<dbReference type="InterPro" id="IPR000760">
    <property type="entry name" value="Inositol_monophosphatase-like"/>
</dbReference>
<feature type="binding site" evidence="6">
    <location>
        <position position="78"/>
    </location>
    <ligand>
        <name>substrate</name>
    </ligand>
</feature>
<comment type="caution">
    <text evidence="8">The sequence shown here is derived from an EMBL/GenBank/DDBJ whole genome shotgun (WGS) entry which is preliminary data.</text>
</comment>
<comment type="similarity">
    <text evidence="1 6">Belongs to the inositol monophosphatase superfamily. CysQ family.</text>
</comment>
<feature type="binding site" evidence="6">
    <location>
        <position position="78"/>
    </location>
    <ligand>
        <name>Mg(2+)</name>
        <dbReference type="ChEBI" id="CHEBI:18420"/>
        <label>1</label>
    </ligand>
</feature>
<evidence type="ECO:0000256" key="4">
    <source>
        <dbReference type="ARBA" id="ARBA00022801"/>
    </source>
</evidence>
<comment type="function">
    <text evidence="6">Converts adenosine-3',5'-bisphosphate (PAP) to AMP.</text>
</comment>
<evidence type="ECO:0000256" key="6">
    <source>
        <dbReference type="HAMAP-Rule" id="MF_02095"/>
    </source>
</evidence>
<proteinExistence type="inferred from homology"/>
<evidence type="ECO:0000256" key="5">
    <source>
        <dbReference type="ARBA" id="ARBA00023136"/>
    </source>
</evidence>
<dbReference type="HAMAP" id="MF_02095">
    <property type="entry name" value="CysQ"/>
    <property type="match status" value="1"/>
</dbReference>
<dbReference type="PANTHER" id="PTHR43028">
    <property type="entry name" value="3'(2'),5'-BISPHOSPHATE NUCLEOTIDASE 1"/>
    <property type="match status" value="1"/>
</dbReference>
<dbReference type="EC" id="3.1.3.7" evidence="6"/>